<sequence>MKYFALIIIFLSINFNQKTDKLNGRYNYLIEENDSYIQKDKITFNDSVFKFDNKYLPKGTISYGNKILLDNFINTDLIISISKDQITKDTILFSMHDKQSSSANYLDEVVGKGKLIRIRE</sequence>
<protein>
    <submittedName>
        <fullName evidence="1">Uncharacterized protein</fullName>
    </submittedName>
</protein>
<proteinExistence type="predicted"/>
<evidence type="ECO:0000313" key="1">
    <source>
        <dbReference type="EMBL" id="CAC9974207.1"/>
    </source>
</evidence>
<organism evidence="1 2">
    <name type="scientific">Flavobacterium panici</name>
    <dbReference type="NCBI Taxonomy" id="2654843"/>
    <lineage>
        <taxon>Bacteria</taxon>
        <taxon>Pseudomonadati</taxon>
        <taxon>Bacteroidota</taxon>
        <taxon>Flavobacteriia</taxon>
        <taxon>Flavobacteriales</taxon>
        <taxon>Flavobacteriaceae</taxon>
        <taxon>Flavobacterium</taxon>
    </lineage>
</organism>
<gene>
    <name evidence="1" type="ORF">FLAPXU55_01902</name>
</gene>
<accession>A0A9N8P1M5</accession>
<dbReference type="Proteomes" id="UP000533639">
    <property type="component" value="Unassembled WGS sequence"/>
</dbReference>
<keyword evidence="2" id="KW-1185">Reference proteome</keyword>
<reference evidence="1 2" key="1">
    <citation type="submission" date="2020-06" db="EMBL/GenBank/DDBJ databases">
        <authorList>
            <person name="Criscuolo A."/>
        </authorList>
    </citation>
    <scope>NUCLEOTIDE SEQUENCE [LARGE SCALE GENOMIC DNA]</scope>
    <source>
        <strain evidence="1">PXU-55</strain>
    </source>
</reference>
<dbReference type="EMBL" id="CAIJDE010000038">
    <property type="protein sequence ID" value="CAC9974207.1"/>
    <property type="molecule type" value="Genomic_DNA"/>
</dbReference>
<name>A0A9N8P1M5_9FLAO</name>
<dbReference type="AlphaFoldDB" id="A0A9N8P1M5"/>
<dbReference type="RefSeq" id="WP_180857476.1">
    <property type="nucleotide sequence ID" value="NZ_CAIJDE010000038.1"/>
</dbReference>
<evidence type="ECO:0000313" key="2">
    <source>
        <dbReference type="Proteomes" id="UP000533639"/>
    </source>
</evidence>
<comment type="caution">
    <text evidence="1">The sequence shown here is derived from an EMBL/GenBank/DDBJ whole genome shotgun (WGS) entry which is preliminary data.</text>
</comment>